<dbReference type="InterPro" id="IPR003439">
    <property type="entry name" value="ABC_transporter-like_ATP-bd"/>
</dbReference>
<comment type="caution">
    <text evidence="3">The sequence shown here is derived from an EMBL/GenBank/DDBJ whole genome shotgun (WGS) entry which is preliminary data.</text>
</comment>
<organism evidence="3 4">
    <name type="scientific">Rubellimicrobium rubrum</name>
    <dbReference type="NCBI Taxonomy" id="2585369"/>
    <lineage>
        <taxon>Bacteria</taxon>
        <taxon>Pseudomonadati</taxon>
        <taxon>Pseudomonadota</taxon>
        <taxon>Alphaproteobacteria</taxon>
        <taxon>Rhodobacterales</taxon>
        <taxon>Roseobacteraceae</taxon>
        <taxon>Rubellimicrobium</taxon>
    </lineage>
</organism>
<dbReference type="Pfam" id="PF00005">
    <property type="entry name" value="ABC_tran"/>
    <property type="match status" value="1"/>
</dbReference>
<dbReference type="Gene3D" id="3.40.50.300">
    <property type="entry name" value="P-loop containing nucleotide triphosphate hydrolases"/>
    <property type="match status" value="1"/>
</dbReference>
<protein>
    <submittedName>
        <fullName evidence="3">ATP-binding cassette domain-containing protein</fullName>
    </submittedName>
</protein>
<dbReference type="GO" id="GO:0005524">
    <property type="term" value="F:ATP binding"/>
    <property type="evidence" value="ECO:0007669"/>
    <property type="project" value="UniProtKB-KW"/>
</dbReference>
<keyword evidence="3" id="KW-0067">ATP-binding</keyword>
<keyword evidence="1" id="KW-0813">Transport</keyword>
<name>A0A5C4MPT4_9RHOB</name>
<evidence type="ECO:0000259" key="2">
    <source>
        <dbReference type="Pfam" id="PF00005"/>
    </source>
</evidence>
<evidence type="ECO:0000313" key="3">
    <source>
        <dbReference type="EMBL" id="TNC47310.1"/>
    </source>
</evidence>
<dbReference type="PANTHER" id="PTHR42781">
    <property type="entry name" value="SPERMIDINE/PUTRESCINE IMPORT ATP-BINDING PROTEIN POTA"/>
    <property type="match status" value="1"/>
</dbReference>
<dbReference type="InterPro" id="IPR050093">
    <property type="entry name" value="ABC_SmlMolc_Importer"/>
</dbReference>
<reference evidence="3 4" key="1">
    <citation type="submission" date="2019-06" db="EMBL/GenBank/DDBJ databases">
        <title>YIM 131921 draft genome.</title>
        <authorList>
            <person name="Jiang L."/>
        </authorList>
    </citation>
    <scope>NUCLEOTIDE SEQUENCE [LARGE SCALE GENOMIC DNA]</scope>
    <source>
        <strain evidence="3 4">YIM 131921</strain>
    </source>
</reference>
<dbReference type="EMBL" id="VDFU01000027">
    <property type="protein sequence ID" value="TNC47310.1"/>
    <property type="molecule type" value="Genomic_DNA"/>
</dbReference>
<feature type="domain" description="ABC transporter" evidence="2">
    <location>
        <begin position="15"/>
        <end position="66"/>
    </location>
</feature>
<sequence length="71" mass="7476">MNPMVKRYESTTAIHGVALDIGGKEFLTFLGPSGCGKTTLLRMIAGFGNVTEGQNLLSGEDTSGRCRRAAA</sequence>
<gene>
    <name evidence="3" type="ORF">FHG66_17110</name>
</gene>
<dbReference type="SUPFAM" id="SSF52540">
    <property type="entry name" value="P-loop containing nucleoside triphosphate hydrolases"/>
    <property type="match status" value="1"/>
</dbReference>
<accession>A0A5C4MPT4</accession>
<keyword evidence="4" id="KW-1185">Reference proteome</keyword>
<dbReference type="Proteomes" id="UP000305887">
    <property type="component" value="Unassembled WGS sequence"/>
</dbReference>
<proteinExistence type="predicted"/>
<evidence type="ECO:0000256" key="1">
    <source>
        <dbReference type="ARBA" id="ARBA00022448"/>
    </source>
</evidence>
<dbReference type="PANTHER" id="PTHR42781:SF4">
    <property type="entry name" value="SPERMIDINE_PUTRESCINE IMPORT ATP-BINDING PROTEIN POTA"/>
    <property type="match status" value="1"/>
</dbReference>
<keyword evidence="3" id="KW-0547">Nucleotide-binding</keyword>
<dbReference type="GO" id="GO:0016887">
    <property type="term" value="F:ATP hydrolysis activity"/>
    <property type="evidence" value="ECO:0007669"/>
    <property type="project" value="InterPro"/>
</dbReference>
<dbReference type="AlphaFoldDB" id="A0A5C4MPT4"/>
<evidence type="ECO:0000313" key="4">
    <source>
        <dbReference type="Proteomes" id="UP000305887"/>
    </source>
</evidence>
<dbReference type="OrthoDB" id="9813227at2"/>
<dbReference type="InterPro" id="IPR027417">
    <property type="entry name" value="P-loop_NTPase"/>
</dbReference>